<feature type="compositionally biased region" description="Low complexity" evidence="1">
    <location>
        <begin position="186"/>
        <end position="206"/>
    </location>
</feature>
<dbReference type="Pfam" id="PF19877">
    <property type="entry name" value="DUF6350"/>
    <property type="match status" value="1"/>
</dbReference>
<feature type="transmembrane region" description="Helical" evidence="2">
    <location>
        <begin position="81"/>
        <end position="100"/>
    </location>
</feature>
<dbReference type="Proteomes" id="UP001212421">
    <property type="component" value="Chromosome"/>
</dbReference>
<feature type="transmembrane region" description="Helical" evidence="2">
    <location>
        <begin position="307"/>
        <end position="328"/>
    </location>
</feature>
<feature type="transmembrane region" description="Helical" evidence="2">
    <location>
        <begin position="282"/>
        <end position="300"/>
    </location>
</feature>
<reference evidence="3 4" key="1">
    <citation type="submission" date="2021-05" db="EMBL/GenBank/DDBJ databases">
        <authorList>
            <person name="Kumar R."/>
            <person name="Kumar A."/>
            <person name="Mukhia S."/>
        </authorList>
    </citation>
    <scope>NUCLEOTIDE SEQUENCE [LARGE SCALE GENOMIC DNA]</scope>
    <source>
        <strain evidence="3 4">ERMR7:08</strain>
    </source>
</reference>
<evidence type="ECO:0000313" key="4">
    <source>
        <dbReference type="Proteomes" id="UP001212421"/>
    </source>
</evidence>
<dbReference type="EMBL" id="CP075584">
    <property type="protein sequence ID" value="WBM81111.1"/>
    <property type="molecule type" value="Genomic_DNA"/>
</dbReference>
<evidence type="ECO:0000313" key="3">
    <source>
        <dbReference type="EMBL" id="WBM81111.1"/>
    </source>
</evidence>
<evidence type="ECO:0000256" key="2">
    <source>
        <dbReference type="SAM" id="Phobius"/>
    </source>
</evidence>
<dbReference type="RefSeq" id="WP_281535851.1">
    <property type="nucleotide sequence ID" value="NZ_CP075584.1"/>
</dbReference>
<accession>A0ABY7NJP8</accession>
<protein>
    <submittedName>
        <fullName evidence="3">Uncharacterized protein</fullName>
    </submittedName>
</protein>
<name>A0ABY7NJP8_9MICO</name>
<keyword evidence="4" id="KW-1185">Reference proteome</keyword>
<keyword evidence="2" id="KW-1133">Transmembrane helix</keyword>
<proteinExistence type="predicted"/>
<keyword evidence="2" id="KW-0812">Transmembrane</keyword>
<feature type="compositionally biased region" description="Low complexity" evidence="1">
    <location>
        <begin position="453"/>
        <end position="471"/>
    </location>
</feature>
<evidence type="ECO:0000256" key="1">
    <source>
        <dbReference type="SAM" id="MobiDB-lite"/>
    </source>
</evidence>
<feature type="transmembrane region" description="Helical" evidence="2">
    <location>
        <begin position="386"/>
        <end position="406"/>
    </location>
</feature>
<sequence length="471" mass="47436">MNRLTTALLAALEALIVVAIGVGVSLVPLTILWATQYGLAVDWLVFWRASVSVWLLGNGVDLAVQLDPTVVAALGLPGAEAPFSLTIALLGFALLALFLGRHTGRRAADSPHRWTGVLTAIPVYGLLATLLTLTVGTDALHPSVPQGVLLPTAVFAAGVFIGARHRTESPEHPVAGQAPHLAGASAHPAPGRGATGRPAATGAGAAASARPRPAWLRALPAFPALPALPRLPEVPADWRSILTGALRAGFGAATGTIGIAALAVFVLILGNFATVIGLYETVQAGVMGGITLTIAQLALIPNLVIWAAAWFVGPGVAVGLGSSVSPVGTVLGPLPGLPLLGVLPQGSLAFGFLGLLVPVLFGYLTAVATRQRQYRAGGPGADRGRLALTGVLAGIVAGTILGLLAWWSGGALGPGRLVDVGPNPMLVGAFAALEVGVAAVLGMLTPPIRRRGATSGATAPAPASPARTGKR</sequence>
<feature type="transmembrane region" description="Helical" evidence="2">
    <location>
        <begin position="144"/>
        <end position="163"/>
    </location>
</feature>
<feature type="transmembrane region" description="Helical" evidence="2">
    <location>
        <begin position="112"/>
        <end position="132"/>
    </location>
</feature>
<feature type="transmembrane region" description="Helical" evidence="2">
    <location>
        <begin position="248"/>
        <end position="270"/>
    </location>
</feature>
<organism evidence="3 4">
    <name type="scientific">Cryobacterium breve</name>
    <dbReference type="NCBI Taxonomy" id="1259258"/>
    <lineage>
        <taxon>Bacteria</taxon>
        <taxon>Bacillati</taxon>
        <taxon>Actinomycetota</taxon>
        <taxon>Actinomycetes</taxon>
        <taxon>Micrococcales</taxon>
        <taxon>Microbacteriaceae</taxon>
        <taxon>Cryobacterium</taxon>
    </lineage>
</organism>
<keyword evidence="2" id="KW-0472">Membrane</keyword>
<gene>
    <name evidence="3" type="ORF">KIV56_07735</name>
</gene>
<dbReference type="InterPro" id="IPR045931">
    <property type="entry name" value="DUF6350"/>
</dbReference>
<feature type="region of interest" description="Disordered" evidence="1">
    <location>
        <begin position="452"/>
        <end position="471"/>
    </location>
</feature>
<feature type="transmembrane region" description="Helical" evidence="2">
    <location>
        <begin position="348"/>
        <end position="366"/>
    </location>
</feature>
<feature type="transmembrane region" description="Helical" evidence="2">
    <location>
        <begin position="426"/>
        <end position="444"/>
    </location>
</feature>
<feature type="region of interest" description="Disordered" evidence="1">
    <location>
        <begin position="169"/>
        <end position="206"/>
    </location>
</feature>
<feature type="transmembrane region" description="Helical" evidence="2">
    <location>
        <begin position="7"/>
        <end position="34"/>
    </location>
</feature>